<comment type="subcellular location">
    <subcellularLocation>
        <location evidence="1 9">Golgi apparatus membrane</location>
        <topology evidence="1 9">Single-pass type II membrane protein</topology>
    </subcellularLocation>
</comment>
<keyword evidence="4 9" id="KW-0812">Transmembrane</keyword>
<dbReference type="PANTHER" id="PTHR12137">
    <property type="entry name" value="CARBOHYDRATE SULFOTRANSFERASE"/>
    <property type="match status" value="1"/>
</dbReference>
<proteinExistence type="inferred from homology"/>
<evidence type="ECO:0000313" key="11">
    <source>
        <dbReference type="RefSeq" id="XP_006818224.1"/>
    </source>
</evidence>
<evidence type="ECO:0000256" key="3">
    <source>
        <dbReference type="ARBA" id="ARBA00022679"/>
    </source>
</evidence>
<dbReference type="EC" id="2.8.2.-" evidence="9"/>
<dbReference type="GeneID" id="102800882"/>
<evidence type="ECO:0000256" key="1">
    <source>
        <dbReference type="ARBA" id="ARBA00004323"/>
    </source>
</evidence>
<keyword evidence="9" id="KW-0735">Signal-anchor</keyword>
<evidence type="ECO:0000256" key="7">
    <source>
        <dbReference type="ARBA" id="ARBA00023136"/>
    </source>
</evidence>
<dbReference type="InterPro" id="IPR005331">
    <property type="entry name" value="Sulfotransferase"/>
</dbReference>
<evidence type="ECO:0000256" key="5">
    <source>
        <dbReference type="ARBA" id="ARBA00022989"/>
    </source>
</evidence>
<keyword evidence="3 9" id="KW-0808">Transferase</keyword>
<evidence type="ECO:0000256" key="8">
    <source>
        <dbReference type="ARBA" id="ARBA00023180"/>
    </source>
</evidence>
<gene>
    <name evidence="11" type="primary">LOC102800882</name>
</gene>
<keyword evidence="8 9" id="KW-0325">Glycoprotein</keyword>
<dbReference type="InterPro" id="IPR018011">
    <property type="entry name" value="Carb_sulfotrans_8-10"/>
</dbReference>
<reference evidence="11" key="1">
    <citation type="submission" date="2025-08" db="UniProtKB">
        <authorList>
            <consortium name="RefSeq"/>
        </authorList>
    </citation>
    <scope>IDENTIFICATION</scope>
    <source>
        <tissue evidence="11">Testes</tissue>
    </source>
</reference>
<dbReference type="Pfam" id="PF03567">
    <property type="entry name" value="Sulfotransfer_2"/>
    <property type="match status" value="1"/>
</dbReference>
<dbReference type="RefSeq" id="XP_006818224.1">
    <property type="nucleotide sequence ID" value="XM_006818161.1"/>
</dbReference>
<evidence type="ECO:0000256" key="6">
    <source>
        <dbReference type="ARBA" id="ARBA00023034"/>
    </source>
</evidence>
<keyword evidence="6 9" id="KW-0333">Golgi apparatus</keyword>
<feature type="transmembrane region" description="Helical" evidence="9">
    <location>
        <begin position="6"/>
        <end position="28"/>
    </location>
</feature>
<sequence>MGKIGITVFCILVAISAIFIFLVQYGVLTDLMTIWHRVNSKVSVYNSHPTSIDVDLIMPSKETIKNISLEDVAVTSMENLENIQRKRKLHMNQICEQYPELKKLDNSIYDNLLVDDTYKIIYCAVPKVANSNWRRVFLVLRGTFNNVSEITKSVYKYKYNSLKTYPLKERQIRLQTYTKFMFSRHPFSRILSAYKDKFEENPERSFVKQYTPLVNKANNKTNVNEQFSFQEFVTFLLAYVRRFNRHWNVIATHCSMCNIHYNFIGKYETLIADVDFILKKIGANNVVEFPSYVPHRTNSSFCEILRRYYGELTKQQLEGLYEKYKTDFDMFEYDIEEYL</sequence>
<evidence type="ECO:0000313" key="10">
    <source>
        <dbReference type="Proteomes" id="UP000694865"/>
    </source>
</evidence>
<evidence type="ECO:0000256" key="2">
    <source>
        <dbReference type="ARBA" id="ARBA00006339"/>
    </source>
</evidence>
<evidence type="ECO:0000256" key="9">
    <source>
        <dbReference type="RuleBase" id="RU364020"/>
    </source>
</evidence>
<keyword evidence="7 9" id="KW-0472">Membrane</keyword>
<protein>
    <recommendedName>
        <fullName evidence="9">Carbohydrate sulfotransferase</fullName>
        <ecNumber evidence="9">2.8.2.-</ecNumber>
    </recommendedName>
</protein>
<keyword evidence="9" id="KW-0119">Carbohydrate metabolism</keyword>
<dbReference type="PANTHER" id="PTHR12137:SF54">
    <property type="entry name" value="CARBOHYDRATE SULFOTRANSFERASE"/>
    <property type="match status" value="1"/>
</dbReference>
<keyword evidence="10" id="KW-1185">Reference proteome</keyword>
<evidence type="ECO:0000256" key="4">
    <source>
        <dbReference type="ARBA" id="ARBA00022692"/>
    </source>
</evidence>
<name>A0ABM0MDY3_SACKO</name>
<organism evidence="10 11">
    <name type="scientific">Saccoglossus kowalevskii</name>
    <name type="common">Acorn worm</name>
    <dbReference type="NCBI Taxonomy" id="10224"/>
    <lineage>
        <taxon>Eukaryota</taxon>
        <taxon>Metazoa</taxon>
        <taxon>Hemichordata</taxon>
        <taxon>Enteropneusta</taxon>
        <taxon>Harrimaniidae</taxon>
        <taxon>Saccoglossus</taxon>
    </lineage>
</organism>
<keyword evidence="5 9" id="KW-1133">Transmembrane helix</keyword>
<dbReference type="Proteomes" id="UP000694865">
    <property type="component" value="Unplaced"/>
</dbReference>
<comment type="similarity">
    <text evidence="2 9">Belongs to the sulfotransferase 2 family.</text>
</comment>
<accession>A0ABM0MDY3</accession>